<evidence type="ECO:0000256" key="1">
    <source>
        <dbReference type="ARBA" id="ARBA00001947"/>
    </source>
</evidence>
<dbReference type="InterPro" id="IPR001330">
    <property type="entry name" value="Prenyltrans"/>
</dbReference>
<dbReference type="GO" id="GO:0046872">
    <property type="term" value="F:metal ion binding"/>
    <property type="evidence" value="ECO:0007669"/>
    <property type="project" value="UniProtKB-KW"/>
</dbReference>
<keyword evidence="5" id="KW-0479">Metal-binding</keyword>
<organism evidence="10">
    <name type="scientific">Ixodes ricinus</name>
    <name type="common">Common tick</name>
    <name type="synonym">Acarus ricinus</name>
    <dbReference type="NCBI Taxonomy" id="34613"/>
    <lineage>
        <taxon>Eukaryota</taxon>
        <taxon>Metazoa</taxon>
        <taxon>Ecdysozoa</taxon>
        <taxon>Arthropoda</taxon>
        <taxon>Chelicerata</taxon>
        <taxon>Arachnida</taxon>
        <taxon>Acari</taxon>
        <taxon>Parasitiformes</taxon>
        <taxon>Ixodida</taxon>
        <taxon>Ixodoidea</taxon>
        <taxon>Ixodidae</taxon>
        <taxon>Ixodinae</taxon>
        <taxon>Ixodes</taxon>
    </lineage>
</organism>
<dbReference type="Gene3D" id="1.50.10.20">
    <property type="match status" value="1"/>
</dbReference>
<evidence type="ECO:0000313" key="10">
    <source>
        <dbReference type="EMBL" id="JAC92781.1"/>
    </source>
</evidence>
<feature type="domain" description="Prenyltransferase alpha-alpha toroid" evidence="9">
    <location>
        <begin position="1"/>
        <end position="165"/>
    </location>
</feature>
<evidence type="ECO:0000256" key="5">
    <source>
        <dbReference type="ARBA" id="ARBA00022723"/>
    </source>
</evidence>
<dbReference type="SUPFAM" id="SSF48239">
    <property type="entry name" value="Terpenoid cyclases/Protein prenyltransferases"/>
    <property type="match status" value="1"/>
</dbReference>
<dbReference type="PANTHER" id="PTHR11774">
    <property type="entry name" value="GERANYLGERANYL TRANSFERASE TYPE BETA SUBUNIT"/>
    <property type="match status" value="1"/>
</dbReference>
<feature type="compositionally biased region" description="Polar residues" evidence="8">
    <location>
        <begin position="180"/>
        <end position="191"/>
    </location>
</feature>
<evidence type="ECO:0000256" key="6">
    <source>
        <dbReference type="ARBA" id="ARBA00022737"/>
    </source>
</evidence>
<dbReference type="GO" id="GO:0005953">
    <property type="term" value="C:CAAX-protein geranylgeranyltransferase complex"/>
    <property type="evidence" value="ECO:0007669"/>
    <property type="project" value="TreeGrafter"/>
</dbReference>
<reference evidence="10" key="1">
    <citation type="journal article" date="2015" name="PLoS Negl. Trop. Dis.">
        <title>Deep Sequencing Analysis of the Ixodes ricinus Haemocytome.</title>
        <authorList>
            <person name="Kotsyfakis M."/>
            <person name="Kopacek P."/>
            <person name="Franta Z."/>
            <person name="Pedra J.H."/>
            <person name="Ribeiro J.M."/>
        </authorList>
    </citation>
    <scope>NUCLEOTIDE SEQUENCE</scope>
</reference>
<evidence type="ECO:0000256" key="3">
    <source>
        <dbReference type="ARBA" id="ARBA00022602"/>
    </source>
</evidence>
<dbReference type="Pfam" id="PF00432">
    <property type="entry name" value="Prenyltrans"/>
    <property type="match status" value="1"/>
</dbReference>
<keyword evidence="6" id="KW-0677">Repeat</keyword>
<evidence type="ECO:0000256" key="2">
    <source>
        <dbReference type="ARBA" id="ARBA00010497"/>
    </source>
</evidence>
<comment type="cofactor">
    <cofactor evidence="1">
        <name>Zn(2+)</name>
        <dbReference type="ChEBI" id="CHEBI:29105"/>
    </cofactor>
</comment>
<evidence type="ECO:0000259" key="9">
    <source>
        <dbReference type="Pfam" id="PF00432"/>
    </source>
</evidence>
<feature type="region of interest" description="Disordered" evidence="8">
    <location>
        <begin position="174"/>
        <end position="211"/>
    </location>
</feature>
<dbReference type="InterPro" id="IPR045089">
    <property type="entry name" value="PGGT1B-like"/>
</dbReference>
<protein>
    <submittedName>
        <fullName evidence="10">Protein geranylgeranyltransferase type i beta subunit</fullName>
    </submittedName>
</protein>
<comment type="similarity">
    <text evidence="2">Belongs to the protein prenyltransferase subunit beta family.</text>
</comment>
<proteinExistence type="evidence at transcript level"/>
<accession>A0A090X8I3</accession>
<feature type="region of interest" description="Disordered" evidence="8">
    <location>
        <begin position="224"/>
        <end position="252"/>
    </location>
</feature>
<dbReference type="EMBL" id="GBIH01001929">
    <property type="protein sequence ID" value="JAC92781.1"/>
    <property type="molecule type" value="mRNA"/>
</dbReference>
<dbReference type="InterPro" id="IPR008930">
    <property type="entry name" value="Terpenoid_cyclase/PrenylTrfase"/>
</dbReference>
<dbReference type="GO" id="GO:0004662">
    <property type="term" value="F:CAAX-protein geranylgeranyltransferase activity"/>
    <property type="evidence" value="ECO:0007669"/>
    <property type="project" value="TreeGrafter"/>
</dbReference>
<keyword evidence="3" id="KW-0637">Prenyltransferase</keyword>
<dbReference type="AlphaFoldDB" id="A0A090X8I3"/>
<keyword evidence="4 10" id="KW-0808">Transferase</keyword>
<evidence type="ECO:0000256" key="8">
    <source>
        <dbReference type="SAM" id="MobiDB-lite"/>
    </source>
</evidence>
<dbReference type="PANTHER" id="PTHR11774:SF4">
    <property type="entry name" value="GERANYLGERANYL TRANSFERASE TYPE-1 SUBUNIT BETA"/>
    <property type="match status" value="1"/>
</dbReference>
<keyword evidence="7" id="KW-0862">Zinc</keyword>
<sequence>MRFVYCASAICYMLHDWSGMDTDDTLRFIRNCYCYDGGIAPYPGLESHGGSTFCAVASLSLMGKLESTLSERQLNRLRRWCLFRQQSGFQGRPNKPIDTCYSFWVGAALELLGVLKSVEGVRNLEFPDSTQDQFVRGFSKWPDSDPDPMHAYMGIAGMSLMGVEDLLPLPPRPQPEPKTHTGTCSNFTKQGMRTRPRRGTNGGEQTLHRENNVDRRSKVNVARVPTANVDDVSRGHFETRESPSSRPECRPQVDENCAFAWHE</sequence>
<evidence type="ECO:0000256" key="7">
    <source>
        <dbReference type="ARBA" id="ARBA00022833"/>
    </source>
</evidence>
<evidence type="ECO:0000256" key="4">
    <source>
        <dbReference type="ARBA" id="ARBA00022679"/>
    </source>
</evidence>
<name>A0A090X8I3_IXORI</name>
<feature type="compositionally biased region" description="Basic and acidic residues" evidence="8">
    <location>
        <begin position="231"/>
        <end position="252"/>
    </location>
</feature>